<proteinExistence type="inferred from homology"/>
<dbReference type="Gene3D" id="1.20.120.1200">
    <property type="entry name" value="NADH-ubiquinone/plastoquinone oxidoreductase chain 6, subunit NuoJ"/>
    <property type="match status" value="1"/>
</dbReference>
<dbReference type="PANTHER" id="PTHR33269">
    <property type="entry name" value="NADH-UBIQUINONE OXIDOREDUCTASE CHAIN 6"/>
    <property type="match status" value="1"/>
</dbReference>
<feature type="transmembrane region" description="Helical" evidence="2">
    <location>
        <begin position="48"/>
        <end position="67"/>
    </location>
</feature>
<dbReference type="Pfam" id="PF00499">
    <property type="entry name" value="Oxidored_q3"/>
    <property type="match status" value="1"/>
</dbReference>
<protein>
    <submittedName>
        <fullName evidence="3">Uncharacterized protein</fullName>
    </submittedName>
</protein>
<gene>
    <name evidence="3" type="ORF">CFC21_008111</name>
</gene>
<dbReference type="EMBL" id="CM022212">
    <property type="protein sequence ID" value="KAF6990968.1"/>
    <property type="molecule type" value="Genomic_DNA"/>
</dbReference>
<dbReference type="InterPro" id="IPR001457">
    <property type="entry name" value="NADH_UbQ/plastoQ_OxRdtase_su6"/>
</dbReference>
<organism evidence="3">
    <name type="scientific">Triticum aestivum</name>
    <name type="common">Wheat</name>
    <dbReference type="NCBI Taxonomy" id="4565"/>
    <lineage>
        <taxon>Eukaryota</taxon>
        <taxon>Viridiplantae</taxon>
        <taxon>Streptophyta</taxon>
        <taxon>Embryophyta</taxon>
        <taxon>Tracheophyta</taxon>
        <taxon>Spermatophyta</taxon>
        <taxon>Magnoliopsida</taxon>
        <taxon>Liliopsida</taxon>
        <taxon>Poales</taxon>
        <taxon>Poaceae</taxon>
        <taxon>BOP clade</taxon>
        <taxon>Pooideae</taxon>
        <taxon>Triticodae</taxon>
        <taxon>Triticeae</taxon>
        <taxon>Triticinae</taxon>
        <taxon>Triticum</taxon>
    </lineage>
</organism>
<accession>A0A9R1DFH1</accession>
<keyword evidence="2" id="KW-1133">Transmembrane helix</keyword>
<comment type="similarity">
    <text evidence="1">Belongs to the complex I subunit 6 family.</text>
</comment>
<reference evidence="3" key="1">
    <citation type="journal article" date="2017" name="Gigascience">
        <title>The first near-complete assembly of the hexaploid bread wheat genome, Triticum aestivum.</title>
        <authorList>
            <person name="Zimin A.V."/>
            <person name="Puiu D."/>
            <person name="Hall R."/>
            <person name="Kingan S."/>
            <person name="Clavijo B.J."/>
            <person name="Salzberg S.L."/>
        </authorList>
    </citation>
    <scope>NUCLEOTIDE SEQUENCE</scope>
    <source>
        <tissue evidence="3">Leaf</tissue>
    </source>
</reference>
<comment type="caution">
    <text evidence="3">The sequence shown here is derived from an EMBL/GenBank/DDBJ whole genome shotgun (WGS) entry which is preliminary data.</text>
</comment>
<dbReference type="InterPro" id="IPR042106">
    <property type="entry name" value="Nuo/plastoQ_OxRdtase_6_NuoJ"/>
</dbReference>
<reference evidence="3" key="2">
    <citation type="submission" date="2020-03" db="EMBL/GenBank/DDBJ databases">
        <title>The second near-complete assembly of the hexaploid bread wheat (Triticum aestivum) genome.</title>
        <authorList>
            <person name="Zimin A.V."/>
            <person name="Puiu D."/>
            <person name="Shumante A."/>
            <person name="Alonge M."/>
            <person name="Salzberg S.L."/>
        </authorList>
    </citation>
    <scope>NUCLEOTIDE SEQUENCE</scope>
    <source>
        <tissue evidence="3">Leaf</tissue>
    </source>
</reference>
<dbReference type="AlphaFoldDB" id="A0A9R1DFH1"/>
<dbReference type="OrthoDB" id="5975253at2759"/>
<evidence type="ECO:0000256" key="1">
    <source>
        <dbReference type="ARBA" id="ARBA00005698"/>
    </source>
</evidence>
<evidence type="ECO:0000313" key="3">
    <source>
        <dbReference type="EMBL" id="KAF6990968.1"/>
    </source>
</evidence>
<evidence type="ECO:0000256" key="2">
    <source>
        <dbReference type="SAM" id="Phobius"/>
    </source>
</evidence>
<name>A0A9R1DFH1_WHEAT</name>
<dbReference type="Proteomes" id="UP000815260">
    <property type="component" value="Chromosome 1B"/>
</dbReference>
<keyword evidence="2" id="KW-0472">Membrane</keyword>
<sequence>MLLLVPTFKFYFKGGRRTMHDTFCFVEPCFGLWVYGCMYVLKNPVRSVLFPILVFCDTSGLLILLGLDFSAMISQVVHIGAIAVSFLFVVTMYNIQIGEIHEEVLCYLRVSGIIGLIFWWEMFFILDNETIPLLP</sequence>
<feature type="transmembrane region" description="Helical" evidence="2">
    <location>
        <begin position="73"/>
        <end position="95"/>
    </location>
</feature>
<feature type="transmembrane region" description="Helical" evidence="2">
    <location>
        <begin position="107"/>
        <end position="126"/>
    </location>
</feature>
<dbReference type="GO" id="GO:0008137">
    <property type="term" value="F:NADH dehydrogenase (ubiquinone) activity"/>
    <property type="evidence" value="ECO:0007669"/>
    <property type="project" value="InterPro"/>
</dbReference>
<feature type="non-terminal residue" evidence="3">
    <location>
        <position position="135"/>
    </location>
</feature>
<feature type="transmembrane region" description="Helical" evidence="2">
    <location>
        <begin position="20"/>
        <end position="41"/>
    </location>
</feature>
<dbReference type="PANTHER" id="PTHR33269:SF17">
    <property type="entry name" value="NADH-UBIQUINONE OXIDOREDUCTASE CHAIN 6"/>
    <property type="match status" value="1"/>
</dbReference>
<keyword evidence="2" id="KW-0812">Transmembrane</keyword>